<keyword evidence="2" id="KW-1185">Reference proteome</keyword>
<proteinExistence type="predicted"/>
<organism evidence="1 2">
    <name type="scientific">Pluteus cervinus</name>
    <dbReference type="NCBI Taxonomy" id="181527"/>
    <lineage>
        <taxon>Eukaryota</taxon>
        <taxon>Fungi</taxon>
        <taxon>Dikarya</taxon>
        <taxon>Basidiomycota</taxon>
        <taxon>Agaricomycotina</taxon>
        <taxon>Agaricomycetes</taxon>
        <taxon>Agaricomycetidae</taxon>
        <taxon>Agaricales</taxon>
        <taxon>Pluteineae</taxon>
        <taxon>Pluteaceae</taxon>
        <taxon>Pluteus</taxon>
    </lineage>
</organism>
<reference evidence="1 2" key="1">
    <citation type="journal article" date="2019" name="Nat. Ecol. Evol.">
        <title>Megaphylogeny resolves global patterns of mushroom evolution.</title>
        <authorList>
            <person name="Varga T."/>
            <person name="Krizsan K."/>
            <person name="Foldi C."/>
            <person name="Dima B."/>
            <person name="Sanchez-Garcia M."/>
            <person name="Sanchez-Ramirez S."/>
            <person name="Szollosi G.J."/>
            <person name="Szarkandi J.G."/>
            <person name="Papp V."/>
            <person name="Albert L."/>
            <person name="Andreopoulos W."/>
            <person name="Angelini C."/>
            <person name="Antonin V."/>
            <person name="Barry K.W."/>
            <person name="Bougher N.L."/>
            <person name="Buchanan P."/>
            <person name="Buyck B."/>
            <person name="Bense V."/>
            <person name="Catcheside P."/>
            <person name="Chovatia M."/>
            <person name="Cooper J."/>
            <person name="Damon W."/>
            <person name="Desjardin D."/>
            <person name="Finy P."/>
            <person name="Geml J."/>
            <person name="Haridas S."/>
            <person name="Hughes K."/>
            <person name="Justo A."/>
            <person name="Karasinski D."/>
            <person name="Kautmanova I."/>
            <person name="Kiss B."/>
            <person name="Kocsube S."/>
            <person name="Kotiranta H."/>
            <person name="LaButti K.M."/>
            <person name="Lechner B.E."/>
            <person name="Liimatainen K."/>
            <person name="Lipzen A."/>
            <person name="Lukacs Z."/>
            <person name="Mihaltcheva S."/>
            <person name="Morgado L.N."/>
            <person name="Niskanen T."/>
            <person name="Noordeloos M.E."/>
            <person name="Ohm R.A."/>
            <person name="Ortiz-Santana B."/>
            <person name="Ovrebo C."/>
            <person name="Racz N."/>
            <person name="Riley R."/>
            <person name="Savchenko A."/>
            <person name="Shiryaev A."/>
            <person name="Soop K."/>
            <person name="Spirin V."/>
            <person name="Szebenyi C."/>
            <person name="Tomsovsky M."/>
            <person name="Tulloss R.E."/>
            <person name="Uehling J."/>
            <person name="Grigoriev I.V."/>
            <person name="Vagvolgyi C."/>
            <person name="Papp T."/>
            <person name="Martin F.M."/>
            <person name="Miettinen O."/>
            <person name="Hibbett D.S."/>
            <person name="Nagy L.G."/>
        </authorList>
    </citation>
    <scope>NUCLEOTIDE SEQUENCE [LARGE SCALE GENOMIC DNA]</scope>
    <source>
        <strain evidence="1 2">NL-1719</strain>
    </source>
</reference>
<evidence type="ECO:0000313" key="2">
    <source>
        <dbReference type="Proteomes" id="UP000308600"/>
    </source>
</evidence>
<gene>
    <name evidence="1" type="ORF">BDN72DRAFT_778241</name>
</gene>
<dbReference type="Proteomes" id="UP000308600">
    <property type="component" value="Unassembled WGS sequence"/>
</dbReference>
<evidence type="ECO:0000313" key="1">
    <source>
        <dbReference type="EMBL" id="TFK61392.1"/>
    </source>
</evidence>
<sequence length="266" mass="29385">MTVAQDGTPEVTPAEFLNTLDGEISFFRSIMRARPVGLHRHFHVLVIQNSIFKDTGRLVRIEDIWEKLKTCYDLEALDAIDLEAEGYEPNGVNGSPTSIPSPSPSENLSGHPFFREEFSLPYEEFEPLVSARRMRDSVSAPSSPAQSPVATHRGRTRPKRGKSKIDMAGLVGGDSDSSALTQESGDEGAVGTPITGTDGGTEDAGDEDVEMRDPSPGKESLAPYTHFRFIWLLESSRPTRNRTRKRGNTRGRGASTNRGRKRKRDR</sequence>
<accession>A0ACD3A730</accession>
<protein>
    <submittedName>
        <fullName evidence="1">Uncharacterized protein</fullName>
    </submittedName>
</protein>
<dbReference type="EMBL" id="ML208664">
    <property type="protein sequence ID" value="TFK61392.1"/>
    <property type="molecule type" value="Genomic_DNA"/>
</dbReference>
<name>A0ACD3A730_9AGAR</name>